<keyword evidence="1" id="KW-0812">Transmembrane</keyword>
<feature type="transmembrane region" description="Helical" evidence="1">
    <location>
        <begin position="61"/>
        <end position="88"/>
    </location>
</feature>
<feature type="transmembrane region" description="Helical" evidence="1">
    <location>
        <begin position="423"/>
        <end position="442"/>
    </location>
</feature>
<dbReference type="InterPro" id="IPR031617">
    <property type="entry name" value="PelG"/>
</dbReference>
<proteinExistence type="predicted"/>
<feature type="transmembrane region" description="Helical" evidence="1">
    <location>
        <begin position="134"/>
        <end position="155"/>
    </location>
</feature>
<name>A0A6I2URZ9_9FIRM</name>
<feature type="transmembrane region" description="Helical" evidence="1">
    <location>
        <begin position="193"/>
        <end position="215"/>
    </location>
</feature>
<feature type="transmembrane region" description="Helical" evidence="1">
    <location>
        <begin position="236"/>
        <end position="256"/>
    </location>
</feature>
<keyword evidence="1" id="KW-1133">Transmembrane helix</keyword>
<sequence>MAGVGFELKKLFTARTAAGHLRAYSYSVIITAGPFFLLTSMVLAIQFLFHSLGIKGESAELFTASVIYSFVFSQILSSGFTMVLTRYLADSLSLGRYQDIMASLFGMGAILTVLSGLTAGAFFWGSPLPAGTKWLAYLFFAQQMLVWTENVYLSAVKQYKRLLLSYLAGVMLSIALAAWLLTSSSLLPEQAGLLAVNAGMGLMVLLLLLHIAAYFGAPEGGMNFAFLPYLERHWRLFFISFSYMAGLFLPNILIWQGPWGVEIGGTFRYAPVYDVVTFYAFLSILPLMTMFVVSVETTFYERYSVYFSYITRKGNFREIDDARKDLLHTLWFELRHIVEFQLVFTLIFLALGGYILSEAGITSSQVNMFQVILFGAFFTGLFQLICILMVYFDYQQEVLRVALWFLGSHFLFGMLGLHVFGEASYGFTFFLAAAGSFLFGFCRLNHFAGRINYFVFCAQPVFYCPPAGWLTRLVRWLYGDRYVDLGAAKEEDGYANEP</sequence>
<feature type="transmembrane region" description="Helical" evidence="1">
    <location>
        <begin position="100"/>
        <end position="122"/>
    </location>
</feature>
<dbReference type="Proteomes" id="UP000430222">
    <property type="component" value="Unassembled WGS sequence"/>
</dbReference>
<evidence type="ECO:0000313" key="2">
    <source>
        <dbReference type="EMBL" id="MSV24007.1"/>
    </source>
</evidence>
<accession>A0A6I2URZ9</accession>
<feature type="transmembrane region" description="Helical" evidence="1">
    <location>
        <begin position="162"/>
        <end position="181"/>
    </location>
</feature>
<evidence type="ECO:0000313" key="3">
    <source>
        <dbReference type="Proteomes" id="UP000430222"/>
    </source>
</evidence>
<keyword evidence="1" id="KW-0472">Membrane</keyword>
<feature type="transmembrane region" description="Helical" evidence="1">
    <location>
        <begin position="337"/>
        <end position="356"/>
    </location>
</feature>
<reference evidence="2 3" key="1">
    <citation type="submission" date="2019-08" db="EMBL/GenBank/DDBJ databases">
        <title>In-depth cultivation of the pig gut microbiome towards novel bacterial diversity and tailored functional studies.</title>
        <authorList>
            <person name="Wylensek D."/>
            <person name="Hitch T.C.A."/>
            <person name="Clavel T."/>
        </authorList>
    </citation>
    <scope>NUCLEOTIDE SEQUENCE [LARGE SCALE GENOMIC DNA]</scope>
    <source>
        <strain evidence="3">WCA-380-WT-3B3</strain>
    </source>
</reference>
<feature type="transmembrane region" description="Helical" evidence="1">
    <location>
        <begin position="398"/>
        <end position="417"/>
    </location>
</feature>
<protein>
    <recommendedName>
        <fullName evidence="4">Transmembrane protein</fullName>
    </recommendedName>
</protein>
<evidence type="ECO:0008006" key="4">
    <source>
        <dbReference type="Google" id="ProtNLM"/>
    </source>
</evidence>
<dbReference type="EMBL" id="VUNL01000002">
    <property type="protein sequence ID" value="MSV24007.1"/>
    <property type="molecule type" value="Genomic_DNA"/>
</dbReference>
<evidence type="ECO:0000256" key="1">
    <source>
        <dbReference type="SAM" id="Phobius"/>
    </source>
</evidence>
<dbReference type="AlphaFoldDB" id="A0A6I2URZ9"/>
<dbReference type="Pfam" id="PF16933">
    <property type="entry name" value="PelG"/>
    <property type="match status" value="1"/>
</dbReference>
<comment type="caution">
    <text evidence="2">The sequence shown here is derived from an EMBL/GenBank/DDBJ whole genome shotgun (WGS) entry which is preliminary data.</text>
</comment>
<organism evidence="2 3">
    <name type="scientific">Selenomonas montiformis</name>
    <dbReference type="NCBI Taxonomy" id="2652285"/>
    <lineage>
        <taxon>Bacteria</taxon>
        <taxon>Bacillati</taxon>
        <taxon>Bacillota</taxon>
        <taxon>Negativicutes</taxon>
        <taxon>Selenomonadales</taxon>
        <taxon>Selenomonadaceae</taxon>
        <taxon>Selenomonas</taxon>
    </lineage>
</organism>
<feature type="transmembrane region" description="Helical" evidence="1">
    <location>
        <begin position="276"/>
        <end position="295"/>
    </location>
</feature>
<feature type="transmembrane region" description="Helical" evidence="1">
    <location>
        <begin position="368"/>
        <end position="391"/>
    </location>
</feature>
<dbReference type="RefSeq" id="WP_154619742.1">
    <property type="nucleotide sequence ID" value="NZ_VUNL01000002.1"/>
</dbReference>
<feature type="transmembrane region" description="Helical" evidence="1">
    <location>
        <begin position="23"/>
        <end position="49"/>
    </location>
</feature>
<gene>
    <name evidence="2" type="ORF">FYJ78_02160</name>
</gene>
<keyword evidence="3" id="KW-1185">Reference proteome</keyword>